<organism evidence="2 3">
    <name type="scientific">Reinekea blandensis MED297</name>
    <dbReference type="NCBI Taxonomy" id="314283"/>
    <lineage>
        <taxon>Bacteria</taxon>
        <taxon>Pseudomonadati</taxon>
        <taxon>Pseudomonadota</taxon>
        <taxon>Gammaproteobacteria</taxon>
        <taxon>Oceanospirillales</taxon>
        <taxon>Saccharospirillaceae</taxon>
        <taxon>Reinekea</taxon>
    </lineage>
</organism>
<dbReference type="PANTHER" id="PTHR39594:SF1">
    <property type="entry name" value="PROTEIN YCHQ"/>
    <property type="match status" value="1"/>
</dbReference>
<dbReference type="Pfam" id="PF04247">
    <property type="entry name" value="SirB"/>
    <property type="match status" value="1"/>
</dbReference>
<dbReference type="HOGENOM" id="CLU_123860_2_0_6"/>
<dbReference type="PIRSF" id="PIRSF005610">
    <property type="entry name" value="SirB"/>
    <property type="match status" value="1"/>
</dbReference>
<dbReference type="OrthoDB" id="5588650at2"/>
<keyword evidence="3" id="KW-1185">Reference proteome</keyword>
<feature type="transmembrane region" description="Helical" evidence="1">
    <location>
        <begin position="71"/>
        <end position="89"/>
    </location>
</feature>
<keyword evidence="1" id="KW-0812">Transmembrane</keyword>
<gene>
    <name evidence="2" type="ORF">MED297_00435</name>
</gene>
<evidence type="ECO:0000313" key="3">
    <source>
        <dbReference type="Proteomes" id="UP000005953"/>
    </source>
</evidence>
<dbReference type="RefSeq" id="WP_008046359.1">
    <property type="nucleotide sequence ID" value="NZ_CH724153.1"/>
</dbReference>
<keyword evidence="1" id="KW-0472">Membrane</keyword>
<evidence type="ECO:0000256" key="1">
    <source>
        <dbReference type="SAM" id="Phobius"/>
    </source>
</evidence>
<evidence type="ECO:0008006" key="4">
    <source>
        <dbReference type="Google" id="ProtNLM"/>
    </source>
</evidence>
<keyword evidence="1" id="KW-1133">Transmembrane helix</keyword>
<feature type="transmembrane region" description="Helical" evidence="1">
    <location>
        <begin position="101"/>
        <end position="118"/>
    </location>
</feature>
<dbReference type="EMBL" id="AAOE01000025">
    <property type="protein sequence ID" value="EAR08109.1"/>
    <property type="molecule type" value="Genomic_DNA"/>
</dbReference>
<reference evidence="2 3" key="1">
    <citation type="submission" date="2006-02" db="EMBL/GenBank/DDBJ databases">
        <authorList>
            <person name="Pinhassi J."/>
            <person name="Pedros-Alio C."/>
            <person name="Ferriera S."/>
            <person name="Johnson J."/>
            <person name="Kravitz S."/>
            <person name="Halpern A."/>
            <person name="Remington K."/>
            <person name="Beeson K."/>
            <person name="Tran B."/>
            <person name="Rogers Y.-H."/>
            <person name="Friedman R."/>
            <person name="Venter J.C."/>
        </authorList>
    </citation>
    <scope>NUCLEOTIDE SEQUENCE [LARGE SCALE GENOMIC DNA]</scope>
    <source>
        <strain evidence="2 3">MED297</strain>
    </source>
</reference>
<name>A4BIA2_9GAMM</name>
<dbReference type="PANTHER" id="PTHR39594">
    <property type="entry name" value="PROTEIN YCHQ"/>
    <property type="match status" value="1"/>
</dbReference>
<evidence type="ECO:0000313" key="2">
    <source>
        <dbReference type="EMBL" id="EAR08109.1"/>
    </source>
</evidence>
<dbReference type="Proteomes" id="UP000005953">
    <property type="component" value="Unassembled WGS sequence"/>
</dbReference>
<protein>
    <recommendedName>
        <fullName evidence="4">Invasion gene expression up-regulator, SirB</fullName>
    </recommendedName>
</protein>
<dbReference type="AlphaFoldDB" id="A4BIA2"/>
<dbReference type="STRING" id="314283.MED297_00435"/>
<comment type="caution">
    <text evidence="2">The sequence shown here is derived from an EMBL/GenBank/DDBJ whole genome shotgun (WGS) entry which is preliminary data.</text>
</comment>
<dbReference type="GO" id="GO:0005886">
    <property type="term" value="C:plasma membrane"/>
    <property type="evidence" value="ECO:0007669"/>
    <property type="project" value="TreeGrafter"/>
</dbReference>
<feature type="transmembrane region" description="Helical" evidence="1">
    <location>
        <begin position="37"/>
        <end position="59"/>
    </location>
</feature>
<dbReference type="InterPro" id="IPR007360">
    <property type="entry name" value="SirB"/>
</dbReference>
<proteinExistence type="predicted"/>
<sequence length="124" mass="13961">MYLMIKHLHMTLALISILGFIVRGALAINQHSIMQQKWIRILPHIIDTGLIVAAIYLAWFLRLNPITQPWLAVKIVALVVYIVLGARVIKRRGSVKAQWVTYAAAIATFAYIGAVAMTRSPWII</sequence>
<accession>A4BIA2</accession>